<comment type="caution">
    <text evidence="3">The sequence shown here is derived from an EMBL/GenBank/DDBJ whole genome shotgun (WGS) entry which is preliminary data.</text>
</comment>
<gene>
    <name evidence="3" type="ORF">BASA50_002193</name>
</gene>
<organism evidence="3 4">
    <name type="scientific">Batrachochytrium salamandrivorans</name>
    <dbReference type="NCBI Taxonomy" id="1357716"/>
    <lineage>
        <taxon>Eukaryota</taxon>
        <taxon>Fungi</taxon>
        <taxon>Fungi incertae sedis</taxon>
        <taxon>Chytridiomycota</taxon>
        <taxon>Chytridiomycota incertae sedis</taxon>
        <taxon>Chytridiomycetes</taxon>
        <taxon>Rhizophydiales</taxon>
        <taxon>Rhizophydiales incertae sedis</taxon>
        <taxon>Batrachochytrium</taxon>
    </lineage>
</organism>
<accession>A0ABQ8FM51</accession>
<dbReference type="Proteomes" id="UP001648503">
    <property type="component" value="Unassembled WGS sequence"/>
</dbReference>
<name>A0ABQ8FM51_9FUNG</name>
<evidence type="ECO:0000256" key="2">
    <source>
        <dbReference type="SAM" id="SignalP"/>
    </source>
</evidence>
<evidence type="ECO:0000313" key="3">
    <source>
        <dbReference type="EMBL" id="KAH6600627.1"/>
    </source>
</evidence>
<proteinExistence type="predicted"/>
<feature type="compositionally biased region" description="Basic and acidic residues" evidence="1">
    <location>
        <begin position="83"/>
        <end position="93"/>
    </location>
</feature>
<protein>
    <submittedName>
        <fullName evidence="3">Uncharacterized protein</fullName>
    </submittedName>
</protein>
<feature type="signal peptide" evidence="2">
    <location>
        <begin position="1"/>
        <end position="18"/>
    </location>
</feature>
<evidence type="ECO:0000313" key="4">
    <source>
        <dbReference type="Proteomes" id="UP001648503"/>
    </source>
</evidence>
<feature type="compositionally biased region" description="Acidic residues" evidence="1">
    <location>
        <begin position="94"/>
        <end position="109"/>
    </location>
</feature>
<evidence type="ECO:0000256" key="1">
    <source>
        <dbReference type="SAM" id="MobiDB-lite"/>
    </source>
</evidence>
<sequence length="190" mass="20552">MALNQALTLTLHLDQALTLTLTLHLDQALTLTLHQAQILLMRPCPILNQALNQTLTLNLNQTLTLNLNQTLTLQPPPGPYPTDETKPEIKPTEEDCDEEPEEEDCDEELLPTPTGTIPEISVKPDIATPVPYDPPYKYDPKGVATPVSTPEATPGGPSVPFKTEAPILSSAKYHGTSLGAVALAVVVFFL</sequence>
<feature type="region of interest" description="Disordered" evidence="1">
    <location>
        <begin position="72"/>
        <end position="126"/>
    </location>
</feature>
<keyword evidence="2" id="KW-0732">Signal</keyword>
<reference evidence="3 4" key="1">
    <citation type="submission" date="2021-02" db="EMBL/GenBank/DDBJ databases">
        <title>Variation within the Batrachochytrium salamandrivorans European outbreak.</title>
        <authorList>
            <person name="Kelly M."/>
            <person name="Pasmans F."/>
            <person name="Shea T.P."/>
            <person name="Munoz J.F."/>
            <person name="Carranza S."/>
            <person name="Cuomo C.A."/>
            <person name="Martel A."/>
        </authorList>
    </citation>
    <scope>NUCLEOTIDE SEQUENCE [LARGE SCALE GENOMIC DNA]</scope>
    <source>
        <strain evidence="3 4">AMFP18/2</strain>
    </source>
</reference>
<keyword evidence="4" id="KW-1185">Reference proteome</keyword>
<feature type="chain" id="PRO_5046501352" evidence="2">
    <location>
        <begin position="19"/>
        <end position="190"/>
    </location>
</feature>
<dbReference type="EMBL" id="JAFCIX010000030">
    <property type="protein sequence ID" value="KAH6600627.1"/>
    <property type="molecule type" value="Genomic_DNA"/>
</dbReference>